<evidence type="ECO:0000313" key="2">
    <source>
        <dbReference type="Proteomes" id="UP000305948"/>
    </source>
</evidence>
<proteinExistence type="predicted"/>
<name>A0A5C3NJH0_9AGAM</name>
<dbReference type="AlphaFoldDB" id="A0A5C3NJH0"/>
<keyword evidence="2" id="KW-1185">Reference proteome</keyword>
<evidence type="ECO:0000313" key="1">
    <source>
        <dbReference type="EMBL" id="TFK57543.1"/>
    </source>
</evidence>
<gene>
    <name evidence="1" type="ORF">OE88DRAFT_1641164</name>
</gene>
<dbReference type="EMBL" id="ML213503">
    <property type="protein sequence ID" value="TFK57543.1"/>
    <property type="molecule type" value="Genomic_DNA"/>
</dbReference>
<dbReference type="Proteomes" id="UP000305948">
    <property type="component" value="Unassembled WGS sequence"/>
</dbReference>
<accession>A0A5C3NJH0</accession>
<reference evidence="1 2" key="1">
    <citation type="journal article" date="2019" name="Nat. Ecol. Evol.">
        <title>Megaphylogeny resolves global patterns of mushroom evolution.</title>
        <authorList>
            <person name="Varga T."/>
            <person name="Krizsan K."/>
            <person name="Foldi C."/>
            <person name="Dima B."/>
            <person name="Sanchez-Garcia M."/>
            <person name="Sanchez-Ramirez S."/>
            <person name="Szollosi G.J."/>
            <person name="Szarkandi J.G."/>
            <person name="Papp V."/>
            <person name="Albert L."/>
            <person name="Andreopoulos W."/>
            <person name="Angelini C."/>
            <person name="Antonin V."/>
            <person name="Barry K.W."/>
            <person name="Bougher N.L."/>
            <person name="Buchanan P."/>
            <person name="Buyck B."/>
            <person name="Bense V."/>
            <person name="Catcheside P."/>
            <person name="Chovatia M."/>
            <person name="Cooper J."/>
            <person name="Damon W."/>
            <person name="Desjardin D."/>
            <person name="Finy P."/>
            <person name="Geml J."/>
            <person name="Haridas S."/>
            <person name="Hughes K."/>
            <person name="Justo A."/>
            <person name="Karasinski D."/>
            <person name="Kautmanova I."/>
            <person name="Kiss B."/>
            <person name="Kocsube S."/>
            <person name="Kotiranta H."/>
            <person name="LaButti K.M."/>
            <person name="Lechner B.E."/>
            <person name="Liimatainen K."/>
            <person name="Lipzen A."/>
            <person name="Lukacs Z."/>
            <person name="Mihaltcheva S."/>
            <person name="Morgado L.N."/>
            <person name="Niskanen T."/>
            <person name="Noordeloos M.E."/>
            <person name="Ohm R.A."/>
            <person name="Ortiz-Santana B."/>
            <person name="Ovrebo C."/>
            <person name="Racz N."/>
            <person name="Riley R."/>
            <person name="Savchenko A."/>
            <person name="Shiryaev A."/>
            <person name="Soop K."/>
            <person name="Spirin V."/>
            <person name="Szebenyi C."/>
            <person name="Tomsovsky M."/>
            <person name="Tulloss R.E."/>
            <person name="Uehling J."/>
            <person name="Grigoriev I.V."/>
            <person name="Vagvolgyi C."/>
            <person name="Papp T."/>
            <person name="Martin F.M."/>
            <person name="Miettinen O."/>
            <person name="Hibbett D.S."/>
            <person name="Nagy L.G."/>
        </authorList>
    </citation>
    <scope>NUCLEOTIDE SEQUENCE [LARGE SCALE GENOMIC DNA]</scope>
    <source>
        <strain evidence="1 2">OMC1185</strain>
    </source>
</reference>
<sequence length="205" mass="23621">MAHQWNLHQKQSRQLQKLQPNHVAIEENDLGGLFKKRPDSDGHSQVNVAGDLSAKDLIGSWLSLIAPVQYRWRWKDWSIWLDCCRLLEGYDILLNGREYFEALKALDSRADSEMRVLLCKCRNHYEAHRHLDISAALMRPEGISYSSEVLSPGICSGEEGKPPALSLKRVHYYAQAERKLHVLHQFGSESARSSKSRYNIVQIRR</sequence>
<organism evidence="1 2">
    <name type="scientific">Heliocybe sulcata</name>
    <dbReference type="NCBI Taxonomy" id="5364"/>
    <lineage>
        <taxon>Eukaryota</taxon>
        <taxon>Fungi</taxon>
        <taxon>Dikarya</taxon>
        <taxon>Basidiomycota</taxon>
        <taxon>Agaricomycotina</taxon>
        <taxon>Agaricomycetes</taxon>
        <taxon>Gloeophyllales</taxon>
        <taxon>Gloeophyllaceae</taxon>
        <taxon>Heliocybe</taxon>
    </lineage>
</organism>
<protein>
    <submittedName>
        <fullName evidence="1">Uncharacterized protein</fullName>
    </submittedName>
</protein>